<evidence type="ECO:0000313" key="4">
    <source>
        <dbReference type="Proteomes" id="UP000053469"/>
    </source>
</evidence>
<gene>
    <name evidence="3" type="ORF">XD87_0363</name>
</gene>
<dbReference type="Gene3D" id="2.60.40.10">
    <property type="entry name" value="Immunoglobulins"/>
    <property type="match status" value="2"/>
</dbReference>
<keyword evidence="2" id="KW-1133">Transmembrane helix</keyword>
<proteinExistence type="predicted"/>
<keyword evidence="2" id="KW-0812">Transmembrane</keyword>
<evidence type="ECO:0000313" key="3">
    <source>
        <dbReference type="EMBL" id="KUK67043.1"/>
    </source>
</evidence>
<evidence type="ECO:0000256" key="1">
    <source>
        <dbReference type="SAM" id="MobiDB-lite"/>
    </source>
</evidence>
<keyword evidence="2" id="KW-0472">Membrane</keyword>
<feature type="transmembrane region" description="Helical" evidence="2">
    <location>
        <begin position="288"/>
        <end position="309"/>
    </location>
</feature>
<dbReference type="InterPro" id="IPR013783">
    <property type="entry name" value="Ig-like_fold"/>
</dbReference>
<comment type="caution">
    <text evidence="3">The sequence shown here is derived from an EMBL/GenBank/DDBJ whole genome shotgun (WGS) entry which is preliminary data.</text>
</comment>
<evidence type="ECO:0008006" key="5">
    <source>
        <dbReference type="Google" id="ProtNLM"/>
    </source>
</evidence>
<sequence>MAKKKSKSAKTSKVSKKVVEKTQPKGSMLSKVEVKKPDSQEKISRIVGTIFIFLGIVLIGYGIYSFVKFGRTPELDETLDTPSLSGTEVITNDENILIKGTADGFDEVFVYVDNEEVARVKVDAEGTFEYDYPIEDEGTYAVSVAGVKGFPKRYISLQSDMKMVEVDRTDPLLTEIDYPKEVGTESFTLVGNVEPNAEVIVTRGTDKYVATCDEQGDFKIPEILLEDGPNVFGVSIVDEAGNEVELEEKVKVTYSMDSDVNGNAVTDEIPVASGELEEAMQKLLGNNLMMLFGLIAIVAFFFSSGFAFLKYKGKEE</sequence>
<organism evidence="3 4">
    <name type="scientific">candidate division WS6 bacterium 36_33</name>
    <dbReference type="NCBI Taxonomy" id="1641388"/>
    <lineage>
        <taxon>Bacteria</taxon>
        <taxon>Candidatus Dojkabacteria</taxon>
    </lineage>
</organism>
<dbReference type="EMBL" id="LGGI01000047">
    <property type="protein sequence ID" value="KUK67043.1"/>
    <property type="molecule type" value="Genomic_DNA"/>
</dbReference>
<feature type="compositionally biased region" description="Basic residues" evidence="1">
    <location>
        <begin position="1"/>
        <end position="16"/>
    </location>
</feature>
<feature type="transmembrane region" description="Helical" evidence="2">
    <location>
        <begin position="46"/>
        <end position="67"/>
    </location>
</feature>
<accession>A0A101GYJ6</accession>
<feature type="region of interest" description="Disordered" evidence="1">
    <location>
        <begin position="1"/>
        <end position="32"/>
    </location>
</feature>
<dbReference type="Proteomes" id="UP000053469">
    <property type="component" value="Unassembled WGS sequence"/>
</dbReference>
<dbReference type="AlphaFoldDB" id="A0A101GYJ6"/>
<protein>
    <recommendedName>
        <fullName evidence="5">Bacterial Ig-like domain-containing protein</fullName>
    </recommendedName>
</protein>
<reference evidence="4" key="1">
    <citation type="journal article" date="2015" name="MBio">
        <title>Genome-Resolved Metagenomic Analysis Reveals Roles for Candidate Phyla and Other Microbial Community Members in Biogeochemical Transformations in Oil Reservoirs.</title>
        <authorList>
            <person name="Hu P."/>
            <person name="Tom L."/>
            <person name="Singh A."/>
            <person name="Thomas B.C."/>
            <person name="Baker B.J."/>
            <person name="Piceno Y.M."/>
            <person name="Andersen G.L."/>
            <person name="Banfield J.F."/>
        </authorList>
    </citation>
    <scope>NUCLEOTIDE SEQUENCE [LARGE SCALE GENOMIC DNA]</scope>
</reference>
<name>A0A101GYJ6_9BACT</name>
<evidence type="ECO:0000256" key="2">
    <source>
        <dbReference type="SAM" id="Phobius"/>
    </source>
</evidence>